<feature type="transmembrane region" description="Helical" evidence="10">
    <location>
        <begin position="6"/>
        <end position="23"/>
    </location>
</feature>
<evidence type="ECO:0000256" key="1">
    <source>
        <dbReference type="ARBA" id="ARBA00004162"/>
    </source>
</evidence>
<proteinExistence type="inferred from homology"/>
<dbReference type="SMART" id="SM01323">
    <property type="entry name" value="YajC"/>
    <property type="match status" value="1"/>
</dbReference>
<dbReference type="NCBIfam" id="TIGR00739">
    <property type="entry name" value="yajC"/>
    <property type="match status" value="1"/>
</dbReference>
<dbReference type="PANTHER" id="PTHR33909">
    <property type="entry name" value="SEC TRANSLOCON ACCESSORY COMPLEX SUBUNIT YAJC"/>
    <property type="match status" value="1"/>
</dbReference>
<keyword evidence="7 10" id="KW-1133">Transmembrane helix</keyword>
<evidence type="ECO:0000256" key="6">
    <source>
        <dbReference type="ARBA" id="ARBA00022927"/>
    </source>
</evidence>
<comment type="similarity">
    <text evidence="2">Belongs to the YajC family.</text>
</comment>
<evidence type="ECO:0000256" key="3">
    <source>
        <dbReference type="ARBA" id="ARBA00022448"/>
    </source>
</evidence>
<dbReference type="Pfam" id="PF02699">
    <property type="entry name" value="YajC"/>
    <property type="match status" value="1"/>
</dbReference>
<sequence>MPAAVANLVLPLGVFVVFYFILIRPQQKKDKKIKEMRNNLKVGDEVITIGGIHGKVTKIKEDIMTLEVGADKVKLTMSKWAVGTVTQQEKSIEK</sequence>
<dbReference type="eggNOG" id="COG1862">
    <property type="taxonomic scope" value="Bacteria"/>
</dbReference>
<keyword evidence="5 10" id="KW-0812">Transmembrane</keyword>
<dbReference type="KEGG" id="aoe:Clos_1721"/>
<organism evidence="11 12">
    <name type="scientific">Alkaliphilus oremlandii (strain OhILAs)</name>
    <name type="common">Clostridium oremlandii (strain OhILAs)</name>
    <dbReference type="NCBI Taxonomy" id="350688"/>
    <lineage>
        <taxon>Bacteria</taxon>
        <taxon>Bacillati</taxon>
        <taxon>Bacillota</taxon>
        <taxon>Clostridia</taxon>
        <taxon>Peptostreptococcales</taxon>
        <taxon>Natronincolaceae</taxon>
        <taxon>Alkaliphilus</taxon>
    </lineage>
</organism>
<keyword evidence="12" id="KW-1185">Reference proteome</keyword>
<evidence type="ECO:0000313" key="12">
    <source>
        <dbReference type="Proteomes" id="UP000000269"/>
    </source>
</evidence>
<dbReference type="STRING" id="350688.Clos_1721"/>
<dbReference type="RefSeq" id="WP_012159573.1">
    <property type="nucleotide sequence ID" value="NC_009922.1"/>
</dbReference>
<evidence type="ECO:0000256" key="2">
    <source>
        <dbReference type="ARBA" id="ARBA00006742"/>
    </source>
</evidence>
<dbReference type="EMBL" id="CP000853">
    <property type="protein sequence ID" value="ABW19261.1"/>
    <property type="molecule type" value="Genomic_DNA"/>
</dbReference>
<dbReference type="GO" id="GO:0005886">
    <property type="term" value="C:plasma membrane"/>
    <property type="evidence" value="ECO:0007669"/>
    <property type="project" value="UniProtKB-SubCell"/>
</dbReference>
<dbReference type="Proteomes" id="UP000000269">
    <property type="component" value="Chromosome"/>
</dbReference>
<dbReference type="PANTHER" id="PTHR33909:SF1">
    <property type="entry name" value="SEC TRANSLOCON ACCESSORY COMPLEX SUBUNIT YAJC"/>
    <property type="match status" value="1"/>
</dbReference>
<dbReference type="GO" id="GO:0015031">
    <property type="term" value="P:protein transport"/>
    <property type="evidence" value="ECO:0007669"/>
    <property type="project" value="UniProtKB-KW"/>
</dbReference>
<reference evidence="12" key="1">
    <citation type="submission" date="2007-10" db="EMBL/GenBank/DDBJ databases">
        <title>Complete genome of Alkaliphilus oremlandii OhILAs.</title>
        <authorList>
            <person name="Copeland A."/>
            <person name="Lucas S."/>
            <person name="Lapidus A."/>
            <person name="Barry K."/>
            <person name="Detter J.C."/>
            <person name="Glavina del Rio T."/>
            <person name="Hammon N."/>
            <person name="Israni S."/>
            <person name="Dalin E."/>
            <person name="Tice H."/>
            <person name="Pitluck S."/>
            <person name="Chain P."/>
            <person name="Malfatti S."/>
            <person name="Shin M."/>
            <person name="Vergez L."/>
            <person name="Schmutz J."/>
            <person name="Larimer F."/>
            <person name="Land M."/>
            <person name="Hauser L."/>
            <person name="Kyrpides N."/>
            <person name="Mikhailova N."/>
            <person name="Stolz J.F."/>
            <person name="Dawson A."/>
            <person name="Fisher E."/>
            <person name="Crable B."/>
            <person name="Perera E."/>
            <person name="Lisak J."/>
            <person name="Ranganathan M."/>
            <person name="Basu P."/>
            <person name="Richardson P."/>
        </authorList>
    </citation>
    <scope>NUCLEOTIDE SEQUENCE [LARGE SCALE GENOMIC DNA]</scope>
    <source>
        <strain evidence="12">OhILAs</strain>
    </source>
</reference>
<comment type="subcellular location">
    <subcellularLocation>
        <location evidence="1">Cell membrane</location>
        <topology evidence="1">Single-pass membrane protein</topology>
    </subcellularLocation>
</comment>
<evidence type="ECO:0000256" key="4">
    <source>
        <dbReference type="ARBA" id="ARBA00022475"/>
    </source>
</evidence>
<evidence type="ECO:0000313" key="11">
    <source>
        <dbReference type="EMBL" id="ABW19261.1"/>
    </source>
</evidence>
<keyword evidence="8" id="KW-0811">Translocation</keyword>
<keyword evidence="6" id="KW-0653">Protein transport</keyword>
<evidence type="ECO:0000256" key="9">
    <source>
        <dbReference type="ARBA" id="ARBA00023136"/>
    </source>
</evidence>
<name>A8MGN8_ALKOO</name>
<dbReference type="HOGENOM" id="CLU_116157_5_0_9"/>
<keyword evidence="9 10" id="KW-0472">Membrane</keyword>
<evidence type="ECO:0000256" key="7">
    <source>
        <dbReference type="ARBA" id="ARBA00022989"/>
    </source>
</evidence>
<protein>
    <submittedName>
        <fullName evidence="11">Preprotein translocase, YajC subunit</fullName>
    </submittedName>
</protein>
<evidence type="ECO:0000256" key="8">
    <source>
        <dbReference type="ARBA" id="ARBA00023010"/>
    </source>
</evidence>
<keyword evidence="4" id="KW-1003">Cell membrane</keyword>
<gene>
    <name evidence="11" type="ordered locus">Clos_1721</name>
</gene>
<dbReference type="PRINTS" id="PR01853">
    <property type="entry name" value="YAJCTRNLCASE"/>
</dbReference>
<evidence type="ECO:0000256" key="10">
    <source>
        <dbReference type="SAM" id="Phobius"/>
    </source>
</evidence>
<keyword evidence="3" id="KW-0813">Transport</keyword>
<dbReference type="AlphaFoldDB" id="A8MGN8"/>
<dbReference type="InterPro" id="IPR003849">
    <property type="entry name" value="Preprotein_translocase_YajC"/>
</dbReference>
<accession>A8MGN8</accession>
<evidence type="ECO:0000256" key="5">
    <source>
        <dbReference type="ARBA" id="ARBA00022692"/>
    </source>
</evidence>